<keyword evidence="2" id="KW-1185">Reference proteome</keyword>
<dbReference type="AlphaFoldDB" id="A0A4Y9RZG9"/>
<accession>A0A4Y9RZG9</accession>
<evidence type="ECO:0000313" key="2">
    <source>
        <dbReference type="Proteomes" id="UP000298216"/>
    </source>
</evidence>
<organism evidence="1 2">
    <name type="scientific">Brevundimonas intermedia</name>
    <dbReference type="NCBI Taxonomy" id="74315"/>
    <lineage>
        <taxon>Bacteria</taxon>
        <taxon>Pseudomonadati</taxon>
        <taxon>Pseudomonadota</taxon>
        <taxon>Alphaproteobacteria</taxon>
        <taxon>Caulobacterales</taxon>
        <taxon>Caulobacteraceae</taxon>
        <taxon>Brevundimonas</taxon>
    </lineage>
</organism>
<dbReference type="OrthoDB" id="7822067at2"/>
<comment type="caution">
    <text evidence="1">The sequence shown here is derived from an EMBL/GenBank/DDBJ whole genome shotgun (WGS) entry which is preliminary data.</text>
</comment>
<reference evidence="1 2" key="1">
    <citation type="submission" date="2019-03" db="EMBL/GenBank/DDBJ databases">
        <title>Draft genome of Brevundimonas sp. a heavy metal resistant soil bacteria.</title>
        <authorList>
            <person name="Soto J."/>
        </authorList>
    </citation>
    <scope>NUCLEOTIDE SEQUENCE [LARGE SCALE GENOMIC DNA]</scope>
    <source>
        <strain evidence="1 2">B-10</strain>
    </source>
</reference>
<sequence>MADPISWIAAKAAEWVAMTAFQAATATGVSITTAATIANVAYAATYALVYVGAAVGLSSLVSPKVPNAEQGKVPVNQTTPRRRLGTGRARLSGPRALWESLPGWNVEIINVLDQPVDAFEQFWLNDDAVTVDAEGWVQRLNGAYGDHEIRILTKTGQAGDDGAFEELVAMFAAAGLSDLYDESHVGEGVARMALLCKAIDDRYVMGVYPNGPPALSATVRLCRVYDWRDPDQDLMDPATWKWSANAHVNHVHWEWCLRHLPRIGRDGVGWIQGKGEGSASPPPPICLEDWYGDHAPRLAERTAVADLCNERVPLAAGGDEARYEQHGWWEIGTEDADVRAQYLICYDGWMAEGGDGALIIKGGRYEPPPSGVVLSDRNLVEASWNRGAPDKDVYNIIKATFTSRAHGYSPQPADDWRDEGLIAEVGDEKPLPVDLGWVQSHGQARRLMKRMAPRVFADRHGDLAADLDGLNHIRRRYGRLERKRGPTSMRSVDFELLGASIDLRGGRVPLNIVKADPNVDAWNPVTEEGVGPSTTDRAPPVRVPLPVVISAEPVRLALGGANGVRIRILIEDLGRPGLTYAVRWRGSGGASWVEESPQDGQGVSGGLAIESGLVDAGPLEYGVSAWSAGFSSGWTDAQPIDTTRQEDPADFALQAYLDATTVQPSPARSSLYRNLISELIDAGVWSKLDALYLLAAHDGQAALVNMKTPSQVLTAVGGPAFLGSRGYQGNGSSSYLQSGFDASAGGHQYVQDSAHMGVWNLTEVQEAAPCIGMDNARILPRNTSDNTVLRANNASSLTRAGRTTSTGHTMWSRVSATAVRDFRNGVLGAQSTSASAALPTGQSFRVLGAASAATASFSGRRLAAAHWGGGLTDVEASALHAALNDYLAAVGAA</sequence>
<dbReference type="Proteomes" id="UP000298216">
    <property type="component" value="Unassembled WGS sequence"/>
</dbReference>
<dbReference type="RefSeq" id="WP_135193807.1">
    <property type="nucleotide sequence ID" value="NZ_SPVH01000002.1"/>
</dbReference>
<evidence type="ECO:0008006" key="3">
    <source>
        <dbReference type="Google" id="ProtNLM"/>
    </source>
</evidence>
<proteinExistence type="predicted"/>
<dbReference type="EMBL" id="SPVH01000002">
    <property type="protein sequence ID" value="TFW14422.1"/>
    <property type="molecule type" value="Genomic_DNA"/>
</dbReference>
<evidence type="ECO:0000313" key="1">
    <source>
        <dbReference type="EMBL" id="TFW14422.1"/>
    </source>
</evidence>
<gene>
    <name evidence="1" type="ORF">EGY25_04310</name>
</gene>
<protein>
    <recommendedName>
        <fullName evidence="3">Tip attachment protein J domain-containing protein</fullName>
    </recommendedName>
</protein>
<name>A0A4Y9RZG9_9CAUL</name>